<dbReference type="EMBL" id="UZAK01054653">
    <property type="protein sequence ID" value="VDP82957.1"/>
    <property type="molecule type" value="Genomic_DNA"/>
</dbReference>
<reference evidence="2 3" key="2">
    <citation type="submission" date="2018-11" db="EMBL/GenBank/DDBJ databases">
        <authorList>
            <consortium name="Pathogen Informatics"/>
        </authorList>
    </citation>
    <scope>NUCLEOTIDE SEQUENCE [LARGE SCALE GENOMIC DNA]</scope>
    <source>
        <strain evidence="2">Dakar</strain>
        <strain evidence="3">Dakar, Senegal</strain>
    </source>
</reference>
<feature type="region of interest" description="Disordered" evidence="1">
    <location>
        <begin position="17"/>
        <end position="100"/>
    </location>
</feature>
<dbReference type="Proteomes" id="UP000279833">
    <property type="component" value="Unassembled WGS sequence"/>
</dbReference>
<dbReference type="WBParaSite" id="SCUD_0002342801-mRNA-1">
    <property type="protein sequence ID" value="SCUD_0002342801-mRNA-1"/>
    <property type="gene ID" value="SCUD_0002342801"/>
</dbReference>
<keyword evidence="3" id="KW-1185">Reference proteome</keyword>
<feature type="compositionally biased region" description="Low complexity" evidence="1">
    <location>
        <begin position="76"/>
        <end position="89"/>
    </location>
</feature>
<reference evidence="4" key="1">
    <citation type="submission" date="2016-06" db="UniProtKB">
        <authorList>
            <consortium name="WormBaseParasite"/>
        </authorList>
    </citation>
    <scope>IDENTIFICATION</scope>
</reference>
<feature type="compositionally biased region" description="Low complexity" evidence="1">
    <location>
        <begin position="17"/>
        <end position="39"/>
    </location>
</feature>
<gene>
    <name evidence="2" type="ORF">SCUD_LOCUS23425</name>
</gene>
<organism evidence="4">
    <name type="scientific">Schistosoma curassoni</name>
    <dbReference type="NCBI Taxonomy" id="6186"/>
    <lineage>
        <taxon>Eukaryota</taxon>
        <taxon>Metazoa</taxon>
        <taxon>Spiralia</taxon>
        <taxon>Lophotrochozoa</taxon>
        <taxon>Platyhelminthes</taxon>
        <taxon>Trematoda</taxon>
        <taxon>Digenea</taxon>
        <taxon>Strigeidida</taxon>
        <taxon>Schistosomatoidea</taxon>
        <taxon>Schistosomatidae</taxon>
        <taxon>Schistosoma</taxon>
    </lineage>
</organism>
<evidence type="ECO:0000256" key="1">
    <source>
        <dbReference type="SAM" id="MobiDB-lite"/>
    </source>
</evidence>
<evidence type="ECO:0000313" key="3">
    <source>
        <dbReference type="Proteomes" id="UP000279833"/>
    </source>
</evidence>
<sequence>MISSVISSGVLTTTTSVTGLTKQKSQLPELQQLQPSSPMQDKKSKATTSLITTESQKLKQISSPDVHEENGESEIPYPVSVSAVKPVPKLKATSKSSKLN</sequence>
<proteinExistence type="predicted"/>
<evidence type="ECO:0000313" key="2">
    <source>
        <dbReference type="EMBL" id="VDP82957.1"/>
    </source>
</evidence>
<feature type="compositionally biased region" description="Polar residues" evidence="1">
    <location>
        <begin position="46"/>
        <end position="63"/>
    </location>
</feature>
<dbReference type="AlphaFoldDB" id="A0A183L7V4"/>
<protein>
    <submittedName>
        <fullName evidence="4">PAM2 domain-containing protein</fullName>
    </submittedName>
</protein>
<evidence type="ECO:0000313" key="4">
    <source>
        <dbReference type="WBParaSite" id="SCUD_0002342801-mRNA-1"/>
    </source>
</evidence>
<dbReference type="STRING" id="6186.A0A183L7V4"/>
<name>A0A183L7V4_9TREM</name>
<accession>A0A183L7V4</accession>